<dbReference type="Gene3D" id="3.50.50.60">
    <property type="entry name" value="FAD/NAD(P)-binding domain"/>
    <property type="match status" value="1"/>
</dbReference>
<dbReference type="eggNOG" id="COG0404">
    <property type="taxonomic scope" value="Bacteria"/>
</dbReference>
<comment type="similarity">
    <text evidence="1">Belongs to the GcvT family.</text>
</comment>
<protein>
    <submittedName>
        <fullName evidence="6">Sarcosine oxidase subunit alpha</fullName>
        <ecNumber evidence="6">1.5.3.1</ecNumber>
    </submittedName>
</protein>
<dbReference type="PRINTS" id="PR00469">
    <property type="entry name" value="PNDRDTASEII"/>
</dbReference>
<evidence type="ECO:0000259" key="4">
    <source>
        <dbReference type="Pfam" id="PF08669"/>
    </source>
</evidence>
<dbReference type="KEGG" id="kal:KALB_3162"/>
<dbReference type="EMBL" id="CP007155">
    <property type="protein sequence ID" value="AHH96529.1"/>
    <property type="molecule type" value="Genomic_DNA"/>
</dbReference>
<evidence type="ECO:0000259" key="3">
    <source>
        <dbReference type="Pfam" id="PF01571"/>
    </source>
</evidence>
<dbReference type="PANTHER" id="PTHR43757">
    <property type="entry name" value="AMINOMETHYLTRANSFERASE"/>
    <property type="match status" value="1"/>
</dbReference>
<dbReference type="InterPro" id="IPR036188">
    <property type="entry name" value="FAD/NAD-bd_sf"/>
</dbReference>
<dbReference type="AlphaFoldDB" id="W5WEC5"/>
<proteinExistence type="inferred from homology"/>
<evidence type="ECO:0000313" key="7">
    <source>
        <dbReference type="Proteomes" id="UP000019225"/>
    </source>
</evidence>
<dbReference type="SUPFAM" id="SSF103025">
    <property type="entry name" value="Folate-binding domain"/>
    <property type="match status" value="1"/>
</dbReference>
<organism evidence="6 7">
    <name type="scientific">Kutzneria albida DSM 43870</name>
    <dbReference type="NCBI Taxonomy" id="1449976"/>
    <lineage>
        <taxon>Bacteria</taxon>
        <taxon>Bacillati</taxon>
        <taxon>Actinomycetota</taxon>
        <taxon>Actinomycetes</taxon>
        <taxon>Pseudonocardiales</taxon>
        <taxon>Pseudonocardiaceae</taxon>
        <taxon>Kutzneria</taxon>
    </lineage>
</organism>
<keyword evidence="2 6" id="KW-0560">Oxidoreductase</keyword>
<feature type="domain" description="SoxA A3" evidence="5">
    <location>
        <begin position="429"/>
        <end position="512"/>
    </location>
</feature>
<dbReference type="Pfam" id="PF12831">
    <property type="entry name" value="FAD_oxidored"/>
    <property type="match status" value="1"/>
</dbReference>
<dbReference type="InterPro" id="IPR042204">
    <property type="entry name" value="2Fe-2S-bd_N"/>
</dbReference>
<dbReference type="PANTHER" id="PTHR43757:SF2">
    <property type="entry name" value="AMINOMETHYLTRANSFERASE, MITOCHONDRIAL"/>
    <property type="match status" value="1"/>
</dbReference>
<dbReference type="Gene3D" id="3.30.1360.120">
    <property type="entry name" value="Probable tRNA modification gtpase trme, domain 1"/>
    <property type="match status" value="1"/>
</dbReference>
<feature type="domain" description="Aminomethyltransferase C-terminal" evidence="4">
    <location>
        <begin position="813"/>
        <end position="899"/>
    </location>
</feature>
<dbReference type="PATRIC" id="fig|1449976.3.peg.3175"/>
<dbReference type="Gene3D" id="3.10.20.440">
    <property type="entry name" value="2Fe-2S iron-sulphur cluster binding domain, sarcosine oxidase, alpha subunit, N-terminal domain"/>
    <property type="match status" value="1"/>
</dbReference>
<evidence type="ECO:0000256" key="1">
    <source>
        <dbReference type="ARBA" id="ARBA00008609"/>
    </source>
</evidence>
<dbReference type="SUPFAM" id="SSF101790">
    <property type="entry name" value="Aminomethyltransferase beta-barrel domain"/>
    <property type="match status" value="1"/>
</dbReference>
<dbReference type="InterPro" id="IPR013977">
    <property type="entry name" value="GcvT_C"/>
</dbReference>
<dbReference type="EC" id="1.5.3.1" evidence="6"/>
<evidence type="ECO:0000259" key="5">
    <source>
        <dbReference type="Pfam" id="PF17806"/>
    </source>
</evidence>
<dbReference type="Pfam" id="PF13510">
    <property type="entry name" value="Fer2_4"/>
    <property type="match status" value="1"/>
</dbReference>
<dbReference type="GO" id="GO:0008115">
    <property type="term" value="F:sarcosine oxidase activity"/>
    <property type="evidence" value="ECO:0007669"/>
    <property type="project" value="UniProtKB-EC"/>
</dbReference>
<dbReference type="InterPro" id="IPR028896">
    <property type="entry name" value="GcvT/YgfZ/DmdA"/>
</dbReference>
<dbReference type="Pfam" id="PF17806">
    <property type="entry name" value="SO_alpha_A3"/>
    <property type="match status" value="1"/>
</dbReference>
<feature type="domain" description="GCVT N-terminal" evidence="3">
    <location>
        <begin position="526"/>
        <end position="794"/>
    </location>
</feature>
<evidence type="ECO:0000256" key="2">
    <source>
        <dbReference type="ARBA" id="ARBA00023002"/>
    </source>
</evidence>
<dbReference type="OrthoDB" id="5287468at2"/>
<dbReference type="InterPro" id="IPR027266">
    <property type="entry name" value="TrmE/GcvT-like"/>
</dbReference>
<evidence type="ECO:0000313" key="6">
    <source>
        <dbReference type="EMBL" id="AHH96529.1"/>
    </source>
</evidence>
<dbReference type="InterPro" id="IPR006222">
    <property type="entry name" value="GCVT_N"/>
</dbReference>
<sequence length="907" mass="96582">MTAHRLPNGGRVDRAAPVRFTYDGKRYTGLRGDTLASALIANGVLEVAPSSYRGRPRGIVTAGVDEPNALVLVDGSLLPATTLELHDGLSATGRSGVGRLTDSTDSTDSVRHDKRYVHCDVLVVGGGPAGLAAAQAAGRTGARTILADERTELGGTLLATKGFDLSWPGLAEFPETRVLSRTTAVGYYDQNYVVLAQRNTLWHVRAKRVVLATGAHERPLVFADNDRPGVMLASAVREYVNRYAVAPGQNIVLATTNDSAYQVALDLIAAGITVSAIVDSRPEPPAALVNQVGVEVITGSAVTGTEGRHRVSAVHIGPDRSIPCDLLAVSGGWNPAVHLFSQAQGRVRYEERIAAFVPDTCPQDLEVVGAANATYELAACLAEGAAAGARAAHLAGFGGGTAPELPPVPTESDSAHRPVWMVEGDETLQFIDLQRDSTVADIRRATGAGLRSVEHVKRYTTVGTGLDQGRTGGVPAIGVIAELLGASSPGEVGTTTYRPPYTPVSFALLAGRDRGELHDPIRRTAMHSWHVAHGAVFEDVGQWKRPHHYPRAGEDAQAAVLRECTAARTGVAMMDASTLGKIEVQGPDAGEFLNRMYTNAFAKLAIGSCRYGMLCRADGMVFDDGVVLRLAEDRYLTTTTTGNAAAVLDWFEEWQQTEWPELRVRFTSVTEQWATIAVVGPGSRAALTPLLPDLDLSAAAFGFMTFRDTVLCNGVPARVARVSFSGELAFEINVATWHGLSTWELVANTGATPYGTETMHVLRAEKGFVIVGQDTDGTVTPQDLGMDWIVSKRKDFVGRRSFSRPDTARPDRRQLVGLLPVDPDDLLPEGAQLVAGGVPLTPPVPMLGHVTSSYRSAALGRTFALALVAGGRDLIGRELLAPLGNRVITATVTEPIFYDPEGTRRDG</sequence>
<gene>
    <name evidence="6" type="ORF">KALB_3162</name>
</gene>
<keyword evidence="7" id="KW-1185">Reference proteome</keyword>
<dbReference type="Proteomes" id="UP000019225">
    <property type="component" value="Chromosome"/>
</dbReference>
<name>W5WEC5_9PSEU</name>
<dbReference type="Pfam" id="PF08669">
    <property type="entry name" value="GCV_T_C"/>
    <property type="match status" value="1"/>
</dbReference>
<dbReference type="STRING" id="1449976.KALB_3162"/>
<accession>W5WEC5</accession>
<dbReference type="RefSeq" id="WP_030111436.1">
    <property type="nucleotide sequence ID" value="NZ_CP007155.1"/>
</dbReference>
<dbReference type="PRINTS" id="PR00368">
    <property type="entry name" value="FADPNR"/>
</dbReference>
<dbReference type="Pfam" id="PF01571">
    <property type="entry name" value="GCV_T"/>
    <property type="match status" value="1"/>
</dbReference>
<dbReference type="eggNOG" id="COG0446">
    <property type="taxonomic scope" value="Bacteria"/>
</dbReference>
<dbReference type="SUPFAM" id="SSF51905">
    <property type="entry name" value="FAD/NAD(P)-binding domain"/>
    <property type="match status" value="1"/>
</dbReference>
<dbReference type="InterPro" id="IPR041117">
    <property type="entry name" value="SoxA_A3"/>
</dbReference>
<dbReference type="HOGENOM" id="CLU_011963_0_0_11"/>
<reference evidence="6 7" key="1">
    <citation type="journal article" date="2014" name="BMC Genomics">
        <title>Complete genome sequence of producer of the glycopeptide antibiotic Aculeximycin Kutzneria albida DSM 43870T, a representative of minor genus of Pseudonocardiaceae.</title>
        <authorList>
            <person name="Rebets Y."/>
            <person name="Tokovenko B."/>
            <person name="Lushchyk I."/>
            <person name="Ruckert C."/>
            <person name="Zaburannyi N."/>
            <person name="Bechthold A."/>
            <person name="Kalinowski J."/>
            <person name="Luzhetskyy A."/>
        </authorList>
    </citation>
    <scope>NUCLEOTIDE SEQUENCE [LARGE SCALE GENOMIC DNA]</scope>
    <source>
        <strain evidence="6">DSM 43870</strain>
    </source>
</reference>
<dbReference type="InterPro" id="IPR029043">
    <property type="entry name" value="GcvT/YgfZ_C"/>
</dbReference>